<dbReference type="Pfam" id="PF12833">
    <property type="entry name" value="HTH_18"/>
    <property type="match status" value="1"/>
</dbReference>
<keyword evidence="3" id="KW-0804">Transcription</keyword>
<dbReference type="PANTHER" id="PTHR46796:SF12">
    <property type="entry name" value="HTH-TYPE DNA-BINDING TRANSCRIPTIONAL ACTIVATOR EUTR"/>
    <property type="match status" value="1"/>
</dbReference>
<dbReference type="InterPro" id="IPR018062">
    <property type="entry name" value="HTH_AraC-typ_CS"/>
</dbReference>
<keyword evidence="2" id="KW-0238">DNA-binding</keyword>
<protein>
    <submittedName>
        <fullName evidence="5">AraC family transcriptional regulator</fullName>
    </submittedName>
</protein>
<dbReference type="SMART" id="SM00342">
    <property type="entry name" value="HTH_ARAC"/>
    <property type="match status" value="1"/>
</dbReference>
<evidence type="ECO:0000313" key="6">
    <source>
        <dbReference type="Proteomes" id="UP001597542"/>
    </source>
</evidence>
<evidence type="ECO:0000256" key="1">
    <source>
        <dbReference type="ARBA" id="ARBA00023015"/>
    </source>
</evidence>
<dbReference type="InterPro" id="IPR009057">
    <property type="entry name" value="Homeodomain-like_sf"/>
</dbReference>
<dbReference type="InterPro" id="IPR035418">
    <property type="entry name" value="AraC-bd_2"/>
</dbReference>
<comment type="caution">
    <text evidence="5">The sequence shown here is derived from an EMBL/GenBank/DDBJ whole genome shotgun (WGS) entry which is preliminary data.</text>
</comment>
<gene>
    <name evidence="5" type="ORF">ACFSUT_27595</name>
</gene>
<dbReference type="Pfam" id="PF14525">
    <property type="entry name" value="AraC_binding_2"/>
    <property type="match status" value="1"/>
</dbReference>
<evidence type="ECO:0000259" key="4">
    <source>
        <dbReference type="PROSITE" id="PS01124"/>
    </source>
</evidence>
<sequence length="342" mass="37964">MATLSRFSVLHTADLEQFRAAASRYLTPHRLSPAGRHAGLQTDVAMAELGPITLVYCRNTGAELRVELTEQVDYYDVNLALGGTNLLHADRDEVYVDAGTAGILSPSMVARMALSDGYRQLHVRVERHALERHLEELLDRPIAAPIRFLPGMDLARPAAASWAQAVQLLLRDLDQPAGLAEAGVDSPWPRFLMTGLLLAQPHNYRRELENRQASPRRSTPVKRALELIERDPSAELSIERLAFEAGTTPRSLQRHFKEYVGCSPREYVRSIRLARAHEDLRSARPGTTVTDIALKWGFGHVPRFAGAYQARYGVPPSETLHSSCRAADRPVAKRIGDAGERS</sequence>
<dbReference type="InterPro" id="IPR050204">
    <property type="entry name" value="AraC_XylS_family_regulators"/>
</dbReference>
<keyword evidence="6" id="KW-1185">Reference proteome</keyword>
<dbReference type="SUPFAM" id="SSF46689">
    <property type="entry name" value="Homeodomain-like"/>
    <property type="match status" value="2"/>
</dbReference>
<evidence type="ECO:0000256" key="3">
    <source>
        <dbReference type="ARBA" id="ARBA00023163"/>
    </source>
</evidence>
<dbReference type="RefSeq" id="WP_344283428.1">
    <property type="nucleotide sequence ID" value="NZ_BAAAHV010000022.1"/>
</dbReference>
<proteinExistence type="predicted"/>
<dbReference type="PROSITE" id="PS00041">
    <property type="entry name" value="HTH_ARAC_FAMILY_1"/>
    <property type="match status" value="1"/>
</dbReference>
<keyword evidence="1" id="KW-0805">Transcription regulation</keyword>
<dbReference type="PROSITE" id="PS01124">
    <property type="entry name" value="HTH_ARAC_FAMILY_2"/>
    <property type="match status" value="1"/>
</dbReference>
<name>A0ABW5I416_9PSEU</name>
<dbReference type="Proteomes" id="UP001597542">
    <property type="component" value="Unassembled WGS sequence"/>
</dbReference>
<evidence type="ECO:0000313" key="5">
    <source>
        <dbReference type="EMBL" id="MFD2484071.1"/>
    </source>
</evidence>
<organism evidence="5 6">
    <name type="scientific">Amycolatopsis albidoflavus</name>
    <dbReference type="NCBI Taxonomy" id="102226"/>
    <lineage>
        <taxon>Bacteria</taxon>
        <taxon>Bacillati</taxon>
        <taxon>Actinomycetota</taxon>
        <taxon>Actinomycetes</taxon>
        <taxon>Pseudonocardiales</taxon>
        <taxon>Pseudonocardiaceae</taxon>
        <taxon>Amycolatopsis</taxon>
    </lineage>
</organism>
<dbReference type="PANTHER" id="PTHR46796">
    <property type="entry name" value="HTH-TYPE TRANSCRIPTIONAL ACTIVATOR RHAS-RELATED"/>
    <property type="match status" value="1"/>
</dbReference>
<reference evidence="6" key="1">
    <citation type="journal article" date="2019" name="Int. J. Syst. Evol. Microbiol.">
        <title>The Global Catalogue of Microorganisms (GCM) 10K type strain sequencing project: providing services to taxonomists for standard genome sequencing and annotation.</title>
        <authorList>
            <consortium name="The Broad Institute Genomics Platform"/>
            <consortium name="The Broad Institute Genome Sequencing Center for Infectious Disease"/>
            <person name="Wu L."/>
            <person name="Ma J."/>
        </authorList>
    </citation>
    <scope>NUCLEOTIDE SEQUENCE [LARGE SCALE GENOMIC DNA]</scope>
    <source>
        <strain evidence="6">CGMCC 4.7638</strain>
    </source>
</reference>
<dbReference type="InterPro" id="IPR018060">
    <property type="entry name" value="HTH_AraC"/>
</dbReference>
<evidence type="ECO:0000256" key="2">
    <source>
        <dbReference type="ARBA" id="ARBA00023125"/>
    </source>
</evidence>
<accession>A0ABW5I416</accession>
<dbReference type="Gene3D" id="1.10.10.60">
    <property type="entry name" value="Homeodomain-like"/>
    <property type="match status" value="1"/>
</dbReference>
<feature type="domain" description="HTH araC/xylS-type" evidence="4">
    <location>
        <begin position="222"/>
        <end position="322"/>
    </location>
</feature>
<dbReference type="EMBL" id="JBHUKQ010000014">
    <property type="protein sequence ID" value="MFD2484071.1"/>
    <property type="molecule type" value="Genomic_DNA"/>
</dbReference>